<dbReference type="Proteomes" id="UP000699042">
    <property type="component" value="Unassembled WGS sequence"/>
</dbReference>
<gene>
    <name evidence="2" type="ORF">JMJ77_007070</name>
</gene>
<accession>A0A9P7UII8</accession>
<comment type="caution">
    <text evidence="2">The sequence shown here is derived from an EMBL/GenBank/DDBJ whole genome shotgun (WGS) entry which is preliminary data.</text>
</comment>
<evidence type="ECO:0000313" key="2">
    <source>
        <dbReference type="EMBL" id="KAG7054592.1"/>
    </source>
</evidence>
<evidence type="ECO:0000256" key="1">
    <source>
        <dbReference type="SAM" id="MobiDB-lite"/>
    </source>
</evidence>
<reference evidence="2" key="1">
    <citation type="submission" date="2021-05" db="EMBL/GenBank/DDBJ databases">
        <title>Comparative genomics of three Colletotrichum scovillei strains and genetic complementation revealed genes involved fungal growth and virulence on chili pepper.</title>
        <authorList>
            <person name="Hsieh D.-K."/>
            <person name="Chuang S.-C."/>
            <person name="Chen C.-Y."/>
            <person name="Chao Y.-T."/>
            <person name="Lu M.-Y.J."/>
            <person name="Lee M.-H."/>
            <person name="Shih M.-C."/>
        </authorList>
    </citation>
    <scope>NUCLEOTIDE SEQUENCE</scope>
    <source>
        <strain evidence="2">Coll-153</strain>
    </source>
</reference>
<feature type="region of interest" description="Disordered" evidence="1">
    <location>
        <begin position="1"/>
        <end position="50"/>
    </location>
</feature>
<feature type="region of interest" description="Disordered" evidence="1">
    <location>
        <begin position="66"/>
        <end position="85"/>
    </location>
</feature>
<name>A0A9P7UII8_9PEZI</name>
<dbReference type="AlphaFoldDB" id="A0A9P7UII8"/>
<evidence type="ECO:0000313" key="3">
    <source>
        <dbReference type="Proteomes" id="UP000699042"/>
    </source>
</evidence>
<proteinExistence type="predicted"/>
<dbReference type="EMBL" id="JAESDN010000002">
    <property type="protein sequence ID" value="KAG7054592.1"/>
    <property type="molecule type" value="Genomic_DNA"/>
</dbReference>
<keyword evidence="3" id="KW-1185">Reference proteome</keyword>
<organism evidence="2 3">
    <name type="scientific">Colletotrichum scovillei</name>
    <dbReference type="NCBI Taxonomy" id="1209932"/>
    <lineage>
        <taxon>Eukaryota</taxon>
        <taxon>Fungi</taxon>
        <taxon>Dikarya</taxon>
        <taxon>Ascomycota</taxon>
        <taxon>Pezizomycotina</taxon>
        <taxon>Sordariomycetes</taxon>
        <taxon>Hypocreomycetidae</taxon>
        <taxon>Glomerellales</taxon>
        <taxon>Glomerellaceae</taxon>
        <taxon>Colletotrichum</taxon>
        <taxon>Colletotrichum acutatum species complex</taxon>
    </lineage>
</organism>
<protein>
    <submittedName>
        <fullName evidence="2">Uncharacterized protein</fullName>
    </submittedName>
</protein>
<sequence>MAVEGLVPDAEARVEDAERDATAKQKPRSEAKAGRAFRGEPIWPPSPLPASTRVFIGETTQTHAIESHYDSKRTYNTSSEGRNSAAFDMRSLLIGGNS</sequence>
<feature type="compositionally biased region" description="Basic and acidic residues" evidence="1">
    <location>
        <begin position="10"/>
        <end position="33"/>
    </location>
</feature>